<dbReference type="PANTHER" id="PTHR43798:SF33">
    <property type="entry name" value="HYDROLASE, PUTATIVE (AFU_ORTHOLOGUE AFUA_2G14860)-RELATED"/>
    <property type="match status" value="1"/>
</dbReference>
<comment type="caution">
    <text evidence="4">The sequence shown here is derived from an EMBL/GenBank/DDBJ whole genome shotgun (WGS) entry which is preliminary data.</text>
</comment>
<dbReference type="EC" id="3.1.1.24" evidence="4"/>
<dbReference type="GO" id="GO:0016020">
    <property type="term" value="C:membrane"/>
    <property type="evidence" value="ECO:0007669"/>
    <property type="project" value="TreeGrafter"/>
</dbReference>
<dbReference type="PANTHER" id="PTHR43798">
    <property type="entry name" value="MONOACYLGLYCEROL LIPASE"/>
    <property type="match status" value="1"/>
</dbReference>
<evidence type="ECO:0000259" key="3">
    <source>
        <dbReference type="Pfam" id="PF00561"/>
    </source>
</evidence>
<organism evidence="4 5">
    <name type="scientific">Legionella jordanis</name>
    <dbReference type="NCBI Taxonomy" id="456"/>
    <lineage>
        <taxon>Bacteria</taxon>
        <taxon>Pseudomonadati</taxon>
        <taxon>Pseudomonadota</taxon>
        <taxon>Gammaproteobacteria</taxon>
        <taxon>Legionellales</taxon>
        <taxon>Legionellaceae</taxon>
        <taxon>Legionella</taxon>
    </lineage>
</organism>
<dbReference type="OrthoDB" id="2086224at2"/>
<proteinExistence type="inferred from homology"/>
<dbReference type="GO" id="GO:0008233">
    <property type="term" value="F:peptidase activity"/>
    <property type="evidence" value="ECO:0007669"/>
    <property type="project" value="InterPro"/>
</dbReference>
<sequence>MLVKDLFIDIPSRENAPETRLHIRIVSENEGNLAKMPYIFMLPGGPGANHSHYKHYECLSTTGNIVFIDPRGCGLSNKQDPSSYNMDNYIQDVEEIRKQLNLENLILLGKSYGAMCALGYTLAYPKHVSSLILAAGSPSFRNLETARLNVEKRGTPEQQEVCERLWQGSFKSEEEINEYFAVMDSMYSYRKRNNLAVNRPAAEYSFAFEPLNEGFKGFLRTFDFENRLHEVSCKTLILVGEEDWVTDKKHSELMASRIPDNQFIVFPHSDHSMESDVPDEFFSSIQSFVKSQYEKKNSFVFFKEKKDMERKDRLTTENTNGFSL</sequence>
<evidence type="ECO:0000256" key="1">
    <source>
        <dbReference type="ARBA" id="ARBA00010088"/>
    </source>
</evidence>
<feature type="domain" description="AB hydrolase-1" evidence="3">
    <location>
        <begin position="39"/>
        <end position="272"/>
    </location>
</feature>
<dbReference type="STRING" id="456.Ljor_2079"/>
<keyword evidence="2 4" id="KW-0378">Hydrolase</keyword>
<reference evidence="4 5" key="1">
    <citation type="submission" date="2015-11" db="EMBL/GenBank/DDBJ databases">
        <title>Genomic analysis of 38 Legionella species identifies large and diverse effector repertoires.</title>
        <authorList>
            <person name="Burstein D."/>
            <person name="Amaro F."/>
            <person name="Zusman T."/>
            <person name="Lifshitz Z."/>
            <person name="Cohen O."/>
            <person name="Gilbert J.A."/>
            <person name="Pupko T."/>
            <person name="Shuman H.A."/>
            <person name="Segal G."/>
        </authorList>
    </citation>
    <scope>NUCLEOTIDE SEQUENCE [LARGE SCALE GENOMIC DNA]</scope>
    <source>
        <strain evidence="4 5">BL-540</strain>
    </source>
</reference>
<dbReference type="AlphaFoldDB" id="A0A0W0VD21"/>
<dbReference type="InterPro" id="IPR000073">
    <property type="entry name" value="AB_hydrolase_1"/>
</dbReference>
<evidence type="ECO:0000313" key="5">
    <source>
        <dbReference type="Proteomes" id="UP000055035"/>
    </source>
</evidence>
<dbReference type="PRINTS" id="PR00793">
    <property type="entry name" value="PROAMNOPTASE"/>
</dbReference>
<dbReference type="InterPro" id="IPR029058">
    <property type="entry name" value="AB_hydrolase_fold"/>
</dbReference>
<dbReference type="GO" id="GO:0047570">
    <property type="term" value="F:3-oxoadipate enol-lactonase activity"/>
    <property type="evidence" value="ECO:0007669"/>
    <property type="project" value="UniProtKB-EC"/>
</dbReference>
<dbReference type="SUPFAM" id="SSF53474">
    <property type="entry name" value="alpha/beta-Hydrolases"/>
    <property type="match status" value="1"/>
</dbReference>
<dbReference type="Pfam" id="PF00561">
    <property type="entry name" value="Abhydrolase_1"/>
    <property type="match status" value="1"/>
</dbReference>
<dbReference type="InterPro" id="IPR050266">
    <property type="entry name" value="AB_hydrolase_sf"/>
</dbReference>
<keyword evidence="5" id="KW-1185">Reference proteome</keyword>
<evidence type="ECO:0000256" key="2">
    <source>
        <dbReference type="ARBA" id="ARBA00022801"/>
    </source>
</evidence>
<gene>
    <name evidence="4" type="ORF">Ljor_2079</name>
</gene>
<dbReference type="RefSeq" id="WP_058471498.1">
    <property type="nucleotide sequence ID" value="NZ_CAAAIC010000001.1"/>
</dbReference>
<accession>A0A0W0VD21</accession>
<evidence type="ECO:0000313" key="4">
    <source>
        <dbReference type="EMBL" id="KTD17773.1"/>
    </source>
</evidence>
<dbReference type="Proteomes" id="UP000055035">
    <property type="component" value="Unassembled WGS sequence"/>
</dbReference>
<dbReference type="EMBL" id="LNYJ01000011">
    <property type="protein sequence ID" value="KTD17773.1"/>
    <property type="molecule type" value="Genomic_DNA"/>
</dbReference>
<dbReference type="InterPro" id="IPR002410">
    <property type="entry name" value="Peptidase_S33"/>
</dbReference>
<dbReference type="PATRIC" id="fig|456.5.peg.2227"/>
<protein>
    <submittedName>
        <fullName evidence="4">Alpha/beta hydrolase</fullName>
        <ecNumber evidence="4">3.1.1.24</ecNumber>
    </submittedName>
</protein>
<name>A0A0W0VD21_9GAMM</name>
<dbReference type="GO" id="GO:0006508">
    <property type="term" value="P:proteolysis"/>
    <property type="evidence" value="ECO:0007669"/>
    <property type="project" value="InterPro"/>
</dbReference>
<comment type="similarity">
    <text evidence="1">Belongs to the peptidase S33 family.</text>
</comment>
<dbReference type="Gene3D" id="3.40.50.1820">
    <property type="entry name" value="alpha/beta hydrolase"/>
    <property type="match status" value="1"/>
</dbReference>